<dbReference type="SUPFAM" id="SSF141322">
    <property type="entry name" value="NfeD domain-like"/>
    <property type="match status" value="1"/>
</dbReference>
<dbReference type="PANTHER" id="PTHR33507:SF3">
    <property type="entry name" value="INNER MEMBRANE PROTEIN YBBJ"/>
    <property type="match status" value="1"/>
</dbReference>
<dbReference type="GO" id="GO:0005886">
    <property type="term" value="C:plasma membrane"/>
    <property type="evidence" value="ECO:0007669"/>
    <property type="project" value="TreeGrafter"/>
</dbReference>
<keyword evidence="2 5" id="KW-0812">Transmembrane</keyword>
<evidence type="ECO:0000256" key="4">
    <source>
        <dbReference type="ARBA" id="ARBA00023136"/>
    </source>
</evidence>
<evidence type="ECO:0000256" key="3">
    <source>
        <dbReference type="ARBA" id="ARBA00022989"/>
    </source>
</evidence>
<feature type="domain" description="NfeD-like C-terminal" evidence="6">
    <location>
        <begin position="88"/>
        <end position="144"/>
    </location>
</feature>
<keyword evidence="3 5" id="KW-1133">Transmembrane helix</keyword>
<dbReference type="Pfam" id="PF01957">
    <property type="entry name" value="NfeD"/>
    <property type="match status" value="1"/>
</dbReference>
<keyword evidence="4 5" id="KW-0472">Membrane</keyword>
<dbReference type="Proteomes" id="UP000282515">
    <property type="component" value="Unassembled WGS sequence"/>
</dbReference>
<evidence type="ECO:0000256" key="5">
    <source>
        <dbReference type="SAM" id="Phobius"/>
    </source>
</evidence>
<gene>
    <name evidence="7" type="ORF">D9V41_14770</name>
</gene>
<dbReference type="InterPro" id="IPR002810">
    <property type="entry name" value="NfeD-like_C"/>
</dbReference>
<organism evidence="7 8">
    <name type="scientific">Aeromicrobium phragmitis</name>
    <dbReference type="NCBI Taxonomy" id="2478914"/>
    <lineage>
        <taxon>Bacteria</taxon>
        <taxon>Bacillati</taxon>
        <taxon>Actinomycetota</taxon>
        <taxon>Actinomycetes</taxon>
        <taxon>Propionibacteriales</taxon>
        <taxon>Nocardioidaceae</taxon>
        <taxon>Aeromicrobium</taxon>
    </lineage>
</organism>
<dbReference type="PANTHER" id="PTHR33507">
    <property type="entry name" value="INNER MEMBRANE PROTEIN YBBJ"/>
    <property type="match status" value="1"/>
</dbReference>
<comment type="caution">
    <text evidence="7">The sequence shown here is derived from an EMBL/GenBank/DDBJ whole genome shotgun (WGS) entry which is preliminary data.</text>
</comment>
<dbReference type="RefSeq" id="WP_121795354.1">
    <property type="nucleotide sequence ID" value="NZ_RDBF01000014.1"/>
</dbReference>
<dbReference type="AlphaFoldDB" id="A0A3L8PIY4"/>
<sequence length="150" mass="15505">MDWLGDDIWLTWMAIGVVLSVVELASTELVFLMFGIGAFAAALAAGVGAPLVVCLAVFGAVSAGMLSLARPPIVRRLHSGPSLPSGQHGLVGQIGVVDEPVSRDAGQITVRGQRWLARPLDPDARFGAGDEVLVVAIEGAIARVTASHVS</sequence>
<feature type="transmembrane region" description="Helical" evidence="5">
    <location>
        <begin position="12"/>
        <end position="41"/>
    </location>
</feature>
<evidence type="ECO:0000313" key="7">
    <source>
        <dbReference type="EMBL" id="RLV54709.1"/>
    </source>
</evidence>
<protein>
    <submittedName>
        <fullName evidence="7">NfeD family protein</fullName>
    </submittedName>
</protein>
<comment type="subcellular location">
    <subcellularLocation>
        <location evidence="1">Membrane</location>
        <topology evidence="1">Multi-pass membrane protein</topology>
    </subcellularLocation>
</comment>
<evidence type="ECO:0000313" key="8">
    <source>
        <dbReference type="Proteomes" id="UP000282515"/>
    </source>
</evidence>
<evidence type="ECO:0000259" key="6">
    <source>
        <dbReference type="Pfam" id="PF01957"/>
    </source>
</evidence>
<reference evidence="7 8" key="1">
    <citation type="submission" date="2018-10" db="EMBL/GenBank/DDBJ databases">
        <title>Aeromicrobium sp. 9W16Y-2 whole genome shotgun sequence.</title>
        <authorList>
            <person name="Li F."/>
        </authorList>
    </citation>
    <scope>NUCLEOTIDE SEQUENCE [LARGE SCALE GENOMIC DNA]</scope>
    <source>
        <strain evidence="7 8">9W16Y-2</strain>
    </source>
</reference>
<dbReference type="EMBL" id="RDBF01000014">
    <property type="protein sequence ID" value="RLV54709.1"/>
    <property type="molecule type" value="Genomic_DNA"/>
</dbReference>
<dbReference type="InterPro" id="IPR012340">
    <property type="entry name" value="NA-bd_OB-fold"/>
</dbReference>
<dbReference type="Gene3D" id="2.40.50.140">
    <property type="entry name" value="Nucleic acid-binding proteins"/>
    <property type="match status" value="1"/>
</dbReference>
<proteinExistence type="predicted"/>
<name>A0A3L8PIY4_9ACTN</name>
<dbReference type="OrthoDB" id="9792945at2"/>
<evidence type="ECO:0000256" key="1">
    <source>
        <dbReference type="ARBA" id="ARBA00004141"/>
    </source>
</evidence>
<evidence type="ECO:0000256" key="2">
    <source>
        <dbReference type="ARBA" id="ARBA00022692"/>
    </source>
</evidence>
<feature type="transmembrane region" description="Helical" evidence="5">
    <location>
        <begin position="47"/>
        <end position="69"/>
    </location>
</feature>
<keyword evidence="8" id="KW-1185">Reference proteome</keyword>
<dbReference type="InterPro" id="IPR052165">
    <property type="entry name" value="Membrane_assoc_protease"/>
</dbReference>
<accession>A0A3L8PIY4</accession>